<keyword evidence="3" id="KW-1185">Reference proteome</keyword>
<dbReference type="AlphaFoldDB" id="A0A0C3B5F5"/>
<feature type="region of interest" description="Disordered" evidence="1">
    <location>
        <begin position="209"/>
        <end position="231"/>
    </location>
</feature>
<dbReference type="EMBL" id="KN824299">
    <property type="protein sequence ID" value="KIM27424.1"/>
    <property type="molecule type" value="Genomic_DNA"/>
</dbReference>
<reference evidence="3" key="2">
    <citation type="submission" date="2015-01" db="EMBL/GenBank/DDBJ databases">
        <title>Evolutionary Origins and Diversification of the Mycorrhizal Mutualists.</title>
        <authorList>
            <consortium name="DOE Joint Genome Institute"/>
            <consortium name="Mycorrhizal Genomics Consortium"/>
            <person name="Kohler A."/>
            <person name="Kuo A."/>
            <person name="Nagy L.G."/>
            <person name="Floudas D."/>
            <person name="Copeland A."/>
            <person name="Barry K.W."/>
            <person name="Cichocki N."/>
            <person name="Veneault-Fourrey C."/>
            <person name="LaButti K."/>
            <person name="Lindquist E.A."/>
            <person name="Lipzen A."/>
            <person name="Lundell T."/>
            <person name="Morin E."/>
            <person name="Murat C."/>
            <person name="Riley R."/>
            <person name="Ohm R."/>
            <person name="Sun H."/>
            <person name="Tunlid A."/>
            <person name="Henrissat B."/>
            <person name="Grigoriev I.V."/>
            <person name="Hibbett D.S."/>
            <person name="Martin F."/>
        </authorList>
    </citation>
    <scope>NUCLEOTIDE SEQUENCE [LARGE SCALE GENOMIC DNA]</scope>
    <source>
        <strain evidence="3">MAFF 305830</strain>
    </source>
</reference>
<protein>
    <submittedName>
        <fullName evidence="2">Uncharacterized protein</fullName>
    </submittedName>
</protein>
<evidence type="ECO:0000313" key="3">
    <source>
        <dbReference type="Proteomes" id="UP000054097"/>
    </source>
</evidence>
<evidence type="ECO:0000256" key="1">
    <source>
        <dbReference type="SAM" id="MobiDB-lite"/>
    </source>
</evidence>
<feature type="region of interest" description="Disordered" evidence="1">
    <location>
        <begin position="255"/>
        <end position="274"/>
    </location>
</feature>
<proteinExistence type="predicted"/>
<reference evidence="2 3" key="1">
    <citation type="submission" date="2014-04" db="EMBL/GenBank/DDBJ databases">
        <authorList>
            <consortium name="DOE Joint Genome Institute"/>
            <person name="Kuo A."/>
            <person name="Zuccaro A."/>
            <person name="Kohler A."/>
            <person name="Nagy L.G."/>
            <person name="Floudas D."/>
            <person name="Copeland A."/>
            <person name="Barry K.W."/>
            <person name="Cichocki N."/>
            <person name="Veneault-Fourrey C."/>
            <person name="LaButti K."/>
            <person name="Lindquist E.A."/>
            <person name="Lipzen A."/>
            <person name="Lundell T."/>
            <person name="Morin E."/>
            <person name="Murat C."/>
            <person name="Sun H."/>
            <person name="Tunlid A."/>
            <person name="Henrissat B."/>
            <person name="Grigoriev I.V."/>
            <person name="Hibbett D.S."/>
            <person name="Martin F."/>
            <person name="Nordberg H.P."/>
            <person name="Cantor M.N."/>
            <person name="Hua S.X."/>
        </authorList>
    </citation>
    <scope>NUCLEOTIDE SEQUENCE [LARGE SCALE GENOMIC DNA]</scope>
    <source>
        <strain evidence="2 3">MAFF 305830</strain>
    </source>
</reference>
<gene>
    <name evidence="2" type="ORF">M408DRAFT_24631</name>
</gene>
<dbReference type="Proteomes" id="UP000054097">
    <property type="component" value="Unassembled WGS sequence"/>
</dbReference>
<feature type="compositionally biased region" description="Basic and acidic residues" evidence="1">
    <location>
        <begin position="220"/>
        <end position="231"/>
    </location>
</feature>
<organism evidence="2 3">
    <name type="scientific">Serendipita vermifera MAFF 305830</name>
    <dbReference type="NCBI Taxonomy" id="933852"/>
    <lineage>
        <taxon>Eukaryota</taxon>
        <taxon>Fungi</taxon>
        <taxon>Dikarya</taxon>
        <taxon>Basidiomycota</taxon>
        <taxon>Agaricomycotina</taxon>
        <taxon>Agaricomycetes</taxon>
        <taxon>Sebacinales</taxon>
        <taxon>Serendipitaceae</taxon>
        <taxon>Serendipita</taxon>
    </lineage>
</organism>
<name>A0A0C3B5F5_SERVB</name>
<evidence type="ECO:0000313" key="2">
    <source>
        <dbReference type="EMBL" id="KIM27424.1"/>
    </source>
</evidence>
<accession>A0A0C3B5F5</accession>
<sequence length="331" mass="37628">MALVGPNPNRPFEDVLAHMEGFSPSELAALMESIAGFHIQRESSCSVQGHTNHTLKGCEAISPVAKEVVYLLKRLKWPTHRAIPTCPQCRLPCTTNHDSPCSMTISQVYAPFLHVIVHHGMFDIDGGYDGADDYVLSLLDWHKDTKILKIHMFMVSMWVAFHRGPLSIASWIIDTNKRGGLLVGLSYSVPPPPPVVKAEDVEVPVLKKGKRPKVEEEEEHVPKKEEHEVRLPKKGKEKALLPKMEKDEARALQKWRAKEEEEMPMLKKGKGRVKEEEELGTFKFEELEEENNMVQLSLDRVLEESNPTRQKWEGEWAIWGPKKSRPRLTGP</sequence>
<dbReference type="HOGENOM" id="CLU_839809_0_0_1"/>